<feature type="signal peptide" evidence="2">
    <location>
        <begin position="1"/>
        <end position="20"/>
    </location>
</feature>
<reference evidence="3" key="2">
    <citation type="journal article" date="2012" name="PLoS ONE">
        <title>A Deeply Branching Thermophilic Bacterium with an Ancient Acetyl-CoA Pathway Dominates a Subsurface Ecosystem.</title>
        <authorList>
            <person name="Takami H."/>
            <person name="Noguchi H."/>
            <person name="Takaki Y."/>
            <person name="Uchiyama I."/>
            <person name="Toyoda A."/>
            <person name="Nishi S."/>
            <person name="Chee G.-J."/>
            <person name="Arai W."/>
            <person name="Nunoura T."/>
            <person name="Itoh T."/>
            <person name="Hattori M."/>
            <person name="Takai K."/>
        </authorList>
    </citation>
    <scope>NUCLEOTIDE SEQUENCE</scope>
</reference>
<organism evidence="3">
    <name type="scientific">Acetithermum autotrophicum</name>
    <dbReference type="NCBI Taxonomy" id="1446466"/>
    <lineage>
        <taxon>Bacteria</taxon>
        <taxon>Candidatus Bipolaricaulota</taxon>
        <taxon>Candidatus Acetithermum</taxon>
    </lineage>
</organism>
<name>H5SQX3_ACEAU</name>
<dbReference type="EMBL" id="AP011801">
    <property type="protein sequence ID" value="BAL58490.1"/>
    <property type="molecule type" value="Genomic_DNA"/>
</dbReference>
<keyword evidence="1" id="KW-0472">Membrane</keyword>
<feature type="transmembrane region" description="Helical" evidence="1">
    <location>
        <begin position="141"/>
        <end position="165"/>
    </location>
</feature>
<keyword evidence="1" id="KW-1133">Transmembrane helix</keyword>
<protein>
    <submittedName>
        <fullName evidence="3">Uncharacterized protein</fullName>
    </submittedName>
</protein>
<reference evidence="3" key="1">
    <citation type="journal article" date="2005" name="Environ. Microbiol.">
        <title>Genetic and functional properties of uncultivated thermophilic crenarchaeotes from a subsurface gold mine as revealed by analysis of genome fragments.</title>
        <authorList>
            <person name="Nunoura T."/>
            <person name="Hirayama H."/>
            <person name="Takami H."/>
            <person name="Oida H."/>
            <person name="Nishi S."/>
            <person name="Shimamura S."/>
            <person name="Suzuki Y."/>
            <person name="Inagaki F."/>
            <person name="Takai K."/>
            <person name="Nealson K.H."/>
            <person name="Horikoshi K."/>
        </authorList>
    </citation>
    <scope>NUCLEOTIDE SEQUENCE</scope>
</reference>
<evidence type="ECO:0000256" key="1">
    <source>
        <dbReference type="SAM" id="Phobius"/>
    </source>
</evidence>
<dbReference type="AlphaFoldDB" id="H5SQX3"/>
<proteinExistence type="predicted"/>
<sequence>MSTLLKALIVITLVAVPALAQQPLVVKVSCRDSTTIALDPDRIDSLILRATGRTVQWELETANCPQTVHRVEIRFAQTSPFGETPADRELIVPELPSPLPESVPLISREITTPGEHRYEVLLLDAEGNVLSKQQGRISARAIAPGMTLPSLILAGLVVGLFFFLIRRRLSTLSV</sequence>
<gene>
    <name evidence="3" type="ORF">HGMM_OP2C040</name>
</gene>
<evidence type="ECO:0000313" key="3">
    <source>
        <dbReference type="EMBL" id="BAL58490.1"/>
    </source>
</evidence>
<feature type="chain" id="PRO_5003597779" evidence="2">
    <location>
        <begin position="21"/>
        <end position="174"/>
    </location>
</feature>
<accession>H5SQX3</accession>
<evidence type="ECO:0000256" key="2">
    <source>
        <dbReference type="SAM" id="SignalP"/>
    </source>
</evidence>
<keyword evidence="1" id="KW-0812">Transmembrane</keyword>
<keyword evidence="2" id="KW-0732">Signal</keyword>